<name>A0A8D9M9F4_BRACM</name>
<dbReference type="Gramene" id="A07p12890.2_BraZ1">
    <property type="protein sequence ID" value="A07p12890.2_BraZ1.CDS"/>
    <property type="gene ID" value="A07g12890.2_BraZ1"/>
</dbReference>
<dbReference type="Gene3D" id="3.40.50.1110">
    <property type="entry name" value="SGNH hydrolase"/>
    <property type="match status" value="1"/>
</dbReference>
<evidence type="ECO:0000313" key="3">
    <source>
        <dbReference type="Proteomes" id="UP000694005"/>
    </source>
</evidence>
<dbReference type="PANTHER" id="PTHR22835:SF522">
    <property type="entry name" value="SINAPINE ESTERASE"/>
    <property type="match status" value="1"/>
</dbReference>
<comment type="similarity">
    <text evidence="1">Belongs to the 'GDSL' lipolytic enzyme family.</text>
</comment>
<organism evidence="2 3">
    <name type="scientific">Brassica campestris</name>
    <name type="common">Field mustard</name>
    <dbReference type="NCBI Taxonomy" id="3711"/>
    <lineage>
        <taxon>Eukaryota</taxon>
        <taxon>Viridiplantae</taxon>
        <taxon>Streptophyta</taxon>
        <taxon>Embryophyta</taxon>
        <taxon>Tracheophyta</taxon>
        <taxon>Spermatophyta</taxon>
        <taxon>Magnoliopsida</taxon>
        <taxon>eudicotyledons</taxon>
        <taxon>Gunneridae</taxon>
        <taxon>Pentapetalae</taxon>
        <taxon>rosids</taxon>
        <taxon>malvids</taxon>
        <taxon>Brassicales</taxon>
        <taxon>Brassicaceae</taxon>
        <taxon>Brassiceae</taxon>
        <taxon>Brassica</taxon>
    </lineage>
</organism>
<accession>A0A8D9M9F4</accession>
<dbReference type="AlphaFoldDB" id="A0A8D9M9F4"/>
<gene>
    <name evidence="2" type="ORF">BRAPAZ1V2_A07P12890.2</name>
</gene>
<proteinExistence type="inferred from homology"/>
<protein>
    <submittedName>
        <fullName evidence="2">Uncharacterized protein</fullName>
    </submittedName>
</protein>
<dbReference type="EMBL" id="LS974623">
    <property type="protein sequence ID" value="CAG7901645.1"/>
    <property type="molecule type" value="Genomic_DNA"/>
</dbReference>
<evidence type="ECO:0000313" key="2">
    <source>
        <dbReference type="EMBL" id="CAG7901645.1"/>
    </source>
</evidence>
<evidence type="ECO:0000256" key="1">
    <source>
        <dbReference type="ARBA" id="ARBA00008668"/>
    </source>
</evidence>
<sequence>MGKKILDMGKDMNFGPKSSYRQIVFSASLDNPYRIIFNWVVGVNKYKNDVDHKCCFWKFVDCARRLPEAVDNHYIYGLNRLSFNTRAEFLGLPYVPPYFGSKSVSFDQGVNFAVYGATALDRALLVEKGIKSDFTNVSLSVSSRGEKCSLLATNGSLDCREVFGDSLILMGEIGVNDYSYPFF</sequence>
<dbReference type="Proteomes" id="UP000694005">
    <property type="component" value="Chromosome A07"/>
</dbReference>
<dbReference type="InterPro" id="IPR036514">
    <property type="entry name" value="SGNH_hydro_sf"/>
</dbReference>
<reference evidence="2 3" key="1">
    <citation type="submission" date="2021-07" db="EMBL/GenBank/DDBJ databases">
        <authorList>
            <consortium name="Genoscope - CEA"/>
            <person name="William W."/>
        </authorList>
    </citation>
    <scope>NUCLEOTIDE SEQUENCE [LARGE SCALE GENOMIC DNA]</scope>
</reference>
<dbReference type="PANTHER" id="PTHR22835">
    <property type="entry name" value="ZINC FINGER FYVE DOMAIN CONTAINING PROTEIN"/>
    <property type="match status" value="1"/>
</dbReference>